<dbReference type="AlphaFoldDB" id="A0A4R1G7P0"/>
<evidence type="ECO:0000313" key="1">
    <source>
        <dbReference type="EMBL" id="TCJ99931.1"/>
    </source>
</evidence>
<dbReference type="EMBL" id="SMFR01000001">
    <property type="protein sequence ID" value="TCJ99931.1"/>
    <property type="molecule type" value="Genomic_DNA"/>
</dbReference>
<keyword evidence="2" id="KW-1185">Reference proteome</keyword>
<accession>A0A4R1G7P0</accession>
<proteinExistence type="predicted"/>
<gene>
    <name evidence="1" type="ORF">DFR71_0917</name>
</gene>
<protein>
    <submittedName>
        <fullName evidence="1">Uncharacterized protein</fullName>
    </submittedName>
</protein>
<reference evidence="1 2" key="1">
    <citation type="submission" date="2019-03" db="EMBL/GenBank/DDBJ databases">
        <title>Genomic Encyclopedia of Type Strains, Phase IV (KMG-IV): sequencing the most valuable type-strain genomes for metagenomic binning, comparative biology and taxonomic classification.</title>
        <authorList>
            <person name="Goeker M."/>
        </authorList>
    </citation>
    <scope>NUCLEOTIDE SEQUENCE [LARGE SCALE GENOMIC DNA]</scope>
    <source>
        <strain evidence="1 2">DSM 44684</strain>
    </source>
</reference>
<name>A0A4R1G7P0_9NOCA</name>
<dbReference type="Proteomes" id="UP000294856">
    <property type="component" value="Unassembled WGS sequence"/>
</dbReference>
<evidence type="ECO:0000313" key="2">
    <source>
        <dbReference type="Proteomes" id="UP000294856"/>
    </source>
</evidence>
<organism evidence="1 2">
    <name type="scientific">Nocardia alba</name>
    <dbReference type="NCBI Taxonomy" id="225051"/>
    <lineage>
        <taxon>Bacteria</taxon>
        <taxon>Bacillati</taxon>
        <taxon>Actinomycetota</taxon>
        <taxon>Actinomycetes</taxon>
        <taxon>Mycobacteriales</taxon>
        <taxon>Nocardiaceae</taxon>
        <taxon>Nocardia</taxon>
    </lineage>
</organism>
<comment type="caution">
    <text evidence="1">The sequence shown here is derived from an EMBL/GenBank/DDBJ whole genome shotgun (WGS) entry which is preliminary data.</text>
</comment>
<sequence>MTKPLPHRDLANFLAFGPVAEHAISDTACERGRVGAVDSAASYRIGMSGGICIAIAMSECTRVEMMLSRP</sequence>